<reference evidence="2" key="1">
    <citation type="journal article" date="2010" name="Science">
        <title>Signatures of adaptation to obligate biotrophy in the Hyaloperonospora arabidopsidis genome.</title>
        <authorList>
            <person name="Baxter L."/>
            <person name="Tripathy S."/>
            <person name="Ishaque N."/>
            <person name="Boot N."/>
            <person name="Cabral A."/>
            <person name="Kemen E."/>
            <person name="Thines M."/>
            <person name="Ah-Fong A."/>
            <person name="Anderson R."/>
            <person name="Badejoko W."/>
            <person name="Bittner-Eddy P."/>
            <person name="Boore J.L."/>
            <person name="Chibucos M.C."/>
            <person name="Coates M."/>
            <person name="Dehal P."/>
            <person name="Delehaunty K."/>
            <person name="Dong S."/>
            <person name="Downton P."/>
            <person name="Dumas B."/>
            <person name="Fabro G."/>
            <person name="Fronick C."/>
            <person name="Fuerstenberg S.I."/>
            <person name="Fulton L."/>
            <person name="Gaulin E."/>
            <person name="Govers F."/>
            <person name="Hughes L."/>
            <person name="Humphray S."/>
            <person name="Jiang R.H."/>
            <person name="Judelson H."/>
            <person name="Kamoun S."/>
            <person name="Kyung K."/>
            <person name="Meijer H."/>
            <person name="Minx P."/>
            <person name="Morris P."/>
            <person name="Nelson J."/>
            <person name="Phuntumart V."/>
            <person name="Qutob D."/>
            <person name="Rehmany A."/>
            <person name="Rougon-Cardoso A."/>
            <person name="Ryden P."/>
            <person name="Torto-Alalibo T."/>
            <person name="Studholme D."/>
            <person name="Wang Y."/>
            <person name="Win J."/>
            <person name="Wood J."/>
            <person name="Clifton S.W."/>
            <person name="Rogers J."/>
            <person name="Van den Ackerveken G."/>
            <person name="Jones J.D."/>
            <person name="McDowell J.M."/>
            <person name="Beynon J."/>
            <person name="Tyler B.M."/>
        </authorList>
    </citation>
    <scope>NUCLEOTIDE SEQUENCE [LARGE SCALE GENOMIC DNA]</scope>
    <source>
        <strain evidence="2">Emoy2</strain>
    </source>
</reference>
<keyword evidence="2" id="KW-1185">Reference proteome</keyword>
<name>M4BPT6_HYAAE</name>
<dbReference type="EMBL" id="JH598525">
    <property type="status" value="NOT_ANNOTATED_CDS"/>
    <property type="molecule type" value="Genomic_DNA"/>
</dbReference>
<dbReference type="Proteomes" id="UP000011713">
    <property type="component" value="Unassembled WGS sequence"/>
</dbReference>
<dbReference type="EnsemblProtists" id="HpaT808425">
    <property type="protein sequence ID" value="HpaP808425"/>
    <property type="gene ID" value="HpaG808425"/>
</dbReference>
<organism evidence="1 2">
    <name type="scientific">Hyaloperonospora arabidopsidis (strain Emoy2)</name>
    <name type="common">Downy mildew agent</name>
    <name type="synonym">Peronospora arabidopsidis</name>
    <dbReference type="NCBI Taxonomy" id="559515"/>
    <lineage>
        <taxon>Eukaryota</taxon>
        <taxon>Sar</taxon>
        <taxon>Stramenopiles</taxon>
        <taxon>Oomycota</taxon>
        <taxon>Peronosporomycetes</taxon>
        <taxon>Peronosporales</taxon>
        <taxon>Peronosporaceae</taxon>
        <taxon>Hyaloperonospora</taxon>
    </lineage>
</organism>
<dbReference type="AlphaFoldDB" id="M4BPT6"/>
<evidence type="ECO:0000313" key="2">
    <source>
        <dbReference type="Proteomes" id="UP000011713"/>
    </source>
</evidence>
<dbReference type="VEuPathDB" id="FungiDB:HpaG808425"/>
<dbReference type="HOGENOM" id="CLU_2872435_0_0_1"/>
<accession>M4BPT6</accession>
<protein>
    <submittedName>
        <fullName evidence="1">Uncharacterized protein</fullName>
    </submittedName>
</protein>
<evidence type="ECO:0000313" key="1">
    <source>
        <dbReference type="EnsemblProtists" id="HpaP808425"/>
    </source>
</evidence>
<proteinExistence type="predicted"/>
<reference evidence="1" key="2">
    <citation type="submission" date="2015-06" db="UniProtKB">
        <authorList>
            <consortium name="EnsemblProtists"/>
        </authorList>
    </citation>
    <scope>IDENTIFICATION</scope>
    <source>
        <strain evidence="1">Emoy2</strain>
    </source>
</reference>
<dbReference type="InParanoid" id="M4BPT6"/>
<sequence length="64" mass="7397">MVRMPGSSGHSVFHCTSLGEDVKIKTEYEIEASAEERSPQTYEYNVYSDRQSFGRDFDKKKQES</sequence>